<name>A0ACC3TEV6_9ASCO</name>
<sequence length="497" mass="55892">MGSKMPLKSCLPKTRVFIISDISNEPDDAESLVRYLLYSNEFDTRGLVACTSTWMKRAVHPEDMEKIVRAYSQVVENLNCHVHQEYQYPSGDDILQLIRTGPSMYGKEAIQDSVPLSDGAKLLIERLDESDTPLWILCWGGTNVLAQALKHISQSRSMSESAKLRSKIRVYAISDQDDTGMWIRLTYPDIFYISSVHAWNQYGLAAWSGISGDKFYGFDQGGPDFTKMTKEWIKQNIQIGSLGSAYPDYMFIPEGDTPTFLYLIPNGLGSPENPTWGSWGGRYGPTDLGQAGRHYTDCVDHVIGSDGRKYVSNHAAIWRWRDAFQSDFAARIQWTLSEDFAKANHHPVVIVNGGSVGPEHLYIEAEADSEITLDASASYDPDPGDQISFHWFQYKDITASQWAVDSEVSDIEFRDCNNESSIVKIKLPPPEKCAIDIFTRQPVENGQVMHIILEVKDRGNGTEHRLSTYKRIVVQITNRQLKGGGGKPVESIAEVQW</sequence>
<organism evidence="1 2">
    <name type="scientific">Lipomyces orientalis</name>
    <dbReference type="NCBI Taxonomy" id="1233043"/>
    <lineage>
        <taxon>Eukaryota</taxon>
        <taxon>Fungi</taxon>
        <taxon>Dikarya</taxon>
        <taxon>Ascomycota</taxon>
        <taxon>Saccharomycotina</taxon>
        <taxon>Lipomycetes</taxon>
        <taxon>Lipomycetales</taxon>
        <taxon>Lipomycetaceae</taxon>
        <taxon>Lipomyces</taxon>
    </lineage>
</organism>
<evidence type="ECO:0000313" key="2">
    <source>
        <dbReference type="Proteomes" id="UP001489719"/>
    </source>
</evidence>
<keyword evidence="2" id="KW-1185">Reference proteome</keyword>
<evidence type="ECO:0000313" key="1">
    <source>
        <dbReference type="EMBL" id="KAK9319699.1"/>
    </source>
</evidence>
<proteinExistence type="predicted"/>
<gene>
    <name evidence="1" type="ORF">V1517DRAFT_331699</name>
</gene>
<protein>
    <submittedName>
        <fullName evidence="1">Uncharacterized protein</fullName>
    </submittedName>
</protein>
<reference evidence="2" key="1">
    <citation type="journal article" date="2024" name="Front. Bioeng. Biotechnol.">
        <title>Genome-scale model development and genomic sequencing of the oleaginous clade Lipomyces.</title>
        <authorList>
            <person name="Czajka J.J."/>
            <person name="Han Y."/>
            <person name="Kim J."/>
            <person name="Mondo S.J."/>
            <person name="Hofstad B.A."/>
            <person name="Robles A."/>
            <person name="Haridas S."/>
            <person name="Riley R."/>
            <person name="LaButti K."/>
            <person name="Pangilinan J."/>
            <person name="Andreopoulos W."/>
            <person name="Lipzen A."/>
            <person name="Yan J."/>
            <person name="Wang M."/>
            <person name="Ng V."/>
            <person name="Grigoriev I.V."/>
            <person name="Spatafora J.W."/>
            <person name="Magnuson J.K."/>
            <person name="Baker S.E."/>
            <person name="Pomraning K.R."/>
        </authorList>
    </citation>
    <scope>NUCLEOTIDE SEQUENCE [LARGE SCALE GENOMIC DNA]</scope>
    <source>
        <strain evidence="2">CBS 10300</strain>
    </source>
</reference>
<accession>A0ACC3TEV6</accession>
<dbReference type="Proteomes" id="UP001489719">
    <property type="component" value="Unassembled WGS sequence"/>
</dbReference>
<dbReference type="EMBL" id="MU970168">
    <property type="protein sequence ID" value="KAK9319699.1"/>
    <property type="molecule type" value="Genomic_DNA"/>
</dbReference>
<comment type="caution">
    <text evidence="1">The sequence shown here is derived from an EMBL/GenBank/DDBJ whole genome shotgun (WGS) entry which is preliminary data.</text>
</comment>